<name>A0A0G4HS87_9ALVE</name>
<reference evidence="2" key="1">
    <citation type="submission" date="2014-11" db="EMBL/GenBank/DDBJ databases">
        <authorList>
            <person name="Otto D Thomas"/>
            <person name="Naeem Raeece"/>
        </authorList>
    </citation>
    <scope>NUCLEOTIDE SEQUENCE</scope>
</reference>
<feature type="region of interest" description="Disordered" evidence="1">
    <location>
        <begin position="1"/>
        <end position="30"/>
    </location>
</feature>
<feature type="region of interest" description="Disordered" evidence="1">
    <location>
        <begin position="291"/>
        <end position="324"/>
    </location>
</feature>
<dbReference type="EMBL" id="CDMZ01003667">
    <property type="protein sequence ID" value="CEM47183.1"/>
    <property type="molecule type" value="Genomic_DNA"/>
</dbReference>
<feature type="compositionally biased region" description="Low complexity" evidence="1">
    <location>
        <begin position="388"/>
        <end position="405"/>
    </location>
</feature>
<sequence length="1024" mass="112317">MAGIEMPSRIYQRNNREKEKERDSRSREGTNFARENAVVITGGLGQVFTAAQGIVELIASISAEEEVLKASGPPTAVYNPLTMFGEDMHRPIRLKSDLVPLLKPGSSLQSHKETFTSRLRVKGVLMGPPPKHTPEPYRSFGVLFEGPIHAHGGLGSRGSAISGSGEGTIYVSFLRVPALWWQKMPEENQTDPLDIRFDSQSPFVNVKLDLSDSAGVKKGTSGRTVLTTARGCALKRPDPTEALHAVEWRMPQEVATELEAVRKKTMHDCCKGERGSNAELFESASKQQLAMAASVVESHEEKEKERVEETSDDDKENNPKRAEGSIIACLNIPLGPEGLSVEKMAQDDAHKRGGEAAGQTQVEDEKADGDSKQEEQEETEGKDGPKETSPVVAAQPSPAASPTVPNGVGVLPQDPLEGEEGKVAVSFSFSDGNTLRVPAFLRRYAGYRAPYPVNLRAGDFLGTSQRKDGLWSCSFKVLSLLGISAGDLPLAFRAFRAALSGEQAAKVSKLSPTKFVDVVFSLLVLGVCLQMDLKLYFDDTDERARGMKPFNKCLTTVGGLLGMAENEVMKIVMQVRKGTPARLRSRHASPLAPPSVGVVPESKLKFCPVLAALLHLRQNGALLKSGADCRSSSAMVFDGEGGSENLMHSDVGQVEFVGTMDTMRRLAETPSELLEGWKALIYRPDSKHVIIYREDPTEDHFFASGIVGDRNQLLREVAADERDPRQASFVALRKKVPGSKRNISLLVASELPQVDLEIWAMRREKEGGEVEVETGDWNPVGSSRFGEWPSFSDMMESKENSALEETPGGISPKAGGDTETGDTEARWSRRLALVDDFLRPHVISTEKEKAEESVNEHRKAEKEESGFSILRLGEEEEEKVASLIQLGSLSVDVYYENSGRQWDEVQARSAWVSHMLGGPSRLAVADAERGQTMGNMTVKRLPQIQHVTREARKERYLWKAPQLVRWTATLLEFLADTVPVGEVCELTHENLSAKVVLKKRDLLPPKVALQSAVAEEEEIVPLSN</sequence>
<feature type="region of interest" description="Disordered" evidence="1">
    <location>
        <begin position="796"/>
        <end position="821"/>
    </location>
</feature>
<feature type="compositionally biased region" description="Basic and acidic residues" evidence="1">
    <location>
        <begin position="14"/>
        <end position="28"/>
    </location>
</feature>
<feature type="compositionally biased region" description="Basic and acidic residues" evidence="1">
    <location>
        <begin position="297"/>
        <end position="309"/>
    </location>
</feature>
<feature type="compositionally biased region" description="Basic and acidic residues" evidence="1">
    <location>
        <begin position="368"/>
        <end position="386"/>
    </location>
</feature>
<proteinExistence type="predicted"/>
<evidence type="ECO:0000256" key="1">
    <source>
        <dbReference type="SAM" id="MobiDB-lite"/>
    </source>
</evidence>
<dbReference type="VEuPathDB" id="CryptoDB:Cvel_8231"/>
<dbReference type="AlphaFoldDB" id="A0A0G4HS87"/>
<gene>
    <name evidence="2" type="ORF">Cvel_8231</name>
</gene>
<evidence type="ECO:0000313" key="2">
    <source>
        <dbReference type="EMBL" id="CEM47183.1"/>
    </source>
</evidence>
<accession>A0A0G4HS87</accession>
<protein>
    <submittedName>
        <fullName evidence="2">Uncharacterized protein</fullName>
    </submittedName>
</protein>
<feature type="region of interest" description="Disordered" evidence="1">
    <location>
        <begin position="346"/>
        <end position="415"/>
    </location>
</feature>
<organism evidence="2">
    <name type="scientific">Chromera velia CCMP2878</name>
    <dbReference type="NCBI Taxonomy" id="1169474"/>
    <lineage>
        <taxon>Eukaryota</taxon>
        <taxon>Sar</taxon>
        <taxon>Alveolata</taxon>
        <taxon>Colpodellida</taxon>
        <taxon>Chromeraceae</taxon>
        <taxon>Chromera</taxon>
    </lineage>
</organism>